<evidence type="ECO:0000256" key="4">
    <source>
        <dbReference type="SAM" id="MobiDB-lite"/>
    </source>
</evidence>
<evidence type="ECO:0000256" key="1">
    <source>
        <dbReference type="ARBA" id="ARBA00001917"/>
    </source>
</evidence>
<gene>
    <name evidence="6" type="ORF">DMT42_04140</name>
</gene>
<dbReference type="KEGG" id="sact:DMT42_04140"/>
<dbReference type="Proteomes" id="UP000247634">
    <property type="component" value="Chromosome"/>
</dbReference>
<dbReference type="SUPFAM" id="SSF50475">
    <property type="entry name" value="FMN-binding split barrel"/>
    <property type="match status" value="1"/>
</dbReference>
<evidence type="ECO:0000256" key="2">
    <source>
        <dbReference type="ARBA" id="ARBA00022630"/>
    </source>
</evidence>
<dbReference type="PANTHER" id="PTHR43567">
    <property type="entry name" value="FLAVOREDOXIN-RELATED-RELATED"/>
    <property type="match status" value="1"/>
</dbReference>
<evidence type="ECO:0000313" key="7">
    <source>
        <dbReference type="Proteomes" id="UP000247634"/>
    </source>
</evidence>
<evidence type="ECO:0000259" key="5">
    <source>
        <dbReference type="Pfam" id="PF01613"/>
    </source>
</evidence>
<accession>A0A2U9NWD5</accession>
<feature type="region of interest" description="Disordered" evidence="4">
    <location>
        <begin position="211"/>
        <end position="231"/>
    </location>
</feature>
<sequence>MTTAEATTTPAAAPAAHIAIEPSILYFGTPVVLLTTENDDGSANLAPISSAWALGRTVVLGLGRDGQTAYNLARRPEVVVSLPSPGQWRAVERLAPLTGRSPVPASKPPGCRFAPDKFAAAGLRPEPSDTVRPPRVASCPLQLEACAELVRPDASGTFVIVEAVVRKVHADPAIVVPGTDHVDPAAWSPLVYNFRHYFGLGPELGRSYRAETPSARNRATHSDVAASPPNV</sequence>
<keyword evidence="2" id="KW-0285">Flavoprotein</keyword>
<name>A0A2U9NWD5_STRAS</name>
<dbReference type="GO" id="GO:0010181">
    <property type="term" value="F:FMN binding"/>
    <property type="evidence" value="ECO:0007669"/>
    <property type="project" value="InterPro"/>
</dbReference>
<dbReference type="RefSeq" id="WP_110626512.1">
    <property type="nucleotide sequence ID" value="NZ_CP029788.1"/>
</dbReference>
<dbReference type="InterPro" id="IPR052174">
    <property type="entry name" value="Flavoredoxin"/>
</dbReference>
<comment type="similarity">
    <text evidence="3">Belongs to the flavoredoxin family.</text>
</comment>
<evidence type="ECO:0000313" key="6">
    <source>
        <dbReference type="EMBL" id="AWT41576.1"/>
    </source>
</evidence>
<dbReference type="Gene3D" id="2.30.110.10">
    <property type="entry name" value="Electron Transport, Fmn-binding Protein, Chain A"/>
    <property type="match status" value="1"/>
</dbReference>
<organism evidence="6 7">
    <name type="scientific">Streptomyces actuosus</name>
    <dbReference type="NCBI Taxonomy" id="1885"/>
    <lineage>
        <taxon>Bacteria</taxon>
        <taxon>Bacillati</taxon>
        <taxon>Actinomycetota</taxon>
        <taxon>Actinomycetes</taxon>
        <taxon>Kitasatosporales</taxon>
        <taxon>Streptomycetaceae</taxon>
        <taxon>Streptomyces</taxon>
    </lineage>
</organism>
<comment type="cofactor">
    <cofactor evidence="1">
        <name>FMN</name>
        <dbReference type="ChEBI" id="CHEBI:58210"/>
    </cofactor>
</comment>
<dbReference type="EMBL" id="CP029788">
    <property type="protein sequence ID" value="AWT41576.1"/>
    <property type="molecule type" value="Genomic_DNA"/>
</dbReference>
<proteinExistence type="inferred from homology"/>
<evidence type="ECO:0000256" key="3">
    <source>
        <dbReference type="ARBA" id="ARBA00038054"/>
    </source>
</evidence>
<keyword evidence="7" id="KW-1185">Reference proteome</keyword>
<feature type="domain" description="Flavin reductase like" evidence="5">
    <location>
        <begin position="27"/>
        <end position="200"/>
    </location>
</feature>
<dbReference type="OrthoDB" id="9794638at2"/>
<dbReference type="Pfam" id="PF01613">
    <property type="entry name" value="Flavin_Reduct"/>
    <property type="match status" value="1"/>
</dbReference>
<dbReference type="GO" id="GO:0016646">
    <property type="term" value="F:oxidoreductase activity, acting on the CH-NH group of donors, NAD or NADP as acceptor"/>
    <property type="evidence" value="ECO:0007669"/>
    <property type="project" value="UniProtKB-ARBA"/>
</dbReference>
<dbReference type="PANTHER" id="PTHR43567:SF1">
    <property type="entry name" value="FLAVOREDOXIN"/>
    <property type="match status" value="1"/>
</dbReference>
<reference evidence="6 7" key="1">
    <citation type="submission" date="2018-06" db="EMBL/GenBank/DDBJ databases">
        <title>The complete genome sequence of a nosiheptide producer Streptomyces actuosus ATCC 25421: deducing the ability of producing a new class III lantibiotics.</title>
        <authorList>
            <person name="Liu W."/>
            <person name="Sun F."/>
            <person name="Hu Y."/>
        </authorList>
    </citation>
    <scope>NUCLEOTIDE SEQUENCE [LARGE SCALE GENOMIC DNA]</scope>
    <source>
        <strain evidence="6 7">ATCC 25421</strain>
    </source>
</reference>
<dbReference type="AlphaFoldDB" id="A0A2U9NWD5"/>
<dbReference type="InterPro" id="IPR002563">
    <property type="entry name" value="Flavin_Rdtase-like_dom"/>
</dbReference>
<dbReference type="InterPro" id="IPR012349">
    <property type="entry name" value="Split_barrel_FMN-bd"/>
</dbReference>
<protein>
    <submittedName>
        <fullName evidence="6">Flavin reductase</fullName>
    </submittedName>
</protein>